<keyword evidence="8" id="KW-0413">Isomerase</keyword>
<protein>
    <submittedName>
        <fullName evidence="10">AAA family ATPase</fullName>
    </submittedName>
</protein>
<evidence type="ECO:0000256" key="7">
    <source>
        <dbReference type="ARBA" id="ARBA00023204"/>
    </source>
</evidence>
<dbReference type="Gene3D" id="3.40.50.300">
    <property type="entry name" value="P-loop containing nucleotide triphosphate hydrolases"/>
    <property type="match status" value="1"/>
</dbReference>
<reference evidence="10 11" key="1">
    <citation type="submission" date="2020-07" db="EMBL/GenBank/DDBJ databases">
        <title>Moheibacter lacus sp. nov., a member of the family Flavobacteriaceae isolated from freshwater lake sediment.</title>
        <authorList>
            <person name="Liu Y."/>
        </authorList>
    </citation>
    <scope>NUCLEOTIDE SEQUENCE [LARGE SCALE GENOMIC DNA]</scope>
    <source>
        <strain evidence="10 11">BDHS18</strain>
    </source>
</reference>
<dbReference type="SMART" id="SM00382">
    <property type="entry name" value="AAA"/>
    <property type="match status" value="1"/>
</dbReference>
<evidence type="ECO:0000256" key="8">
    <source>
        <dbReference type="ARBA" id="ARBA00023235"/>
    </source>
</evidence>
<feature type="domain" description="AAA+ ATPase" evidence="9">
    <location>
        <begin position="12"/>
        <end position="155"/>
    </location>
</feature>
<dbReference type="InterPro" id="IPR049163">
    <property type="entry name" value="Pif1-like_2B_dom"/>
</dbReference>
<evidence type="ECO:0000256" key="3">
    <source>
        <dbReference type="ARBA" id="ARBA00022801"/>
    </source>
</evidence>
<gene>
    <name evidence="10" type="ORF">HU137_00305</name>
</gene>
<dbReference type="GO" id="GO:0000723">
    <property type="term" value="P:telomere maintenance"/>
    <property type="evidence" value="ECO:0007669"/>
    <property type="project" value="InterPro"/>
</dbReference>
<keyword evidence="5" id="KW-0067">ATP-binding</keyword>
<dbReference type="Pfam" id="PF14493">
    <property type="entry name" value="HTH_40"/>
    <property type="match status" value="1"/>
</dbReference>
<keyword evidence="1" id="KW-0547">Nucleotide-binding</keyword>
<dbReference type="CDD" id="cd18037">
    <property type="entry name" value="DEXSc_Pif1_like"/>
    <property type="match status" value="1"/>
</dbReference>
<evidence type="ECO:0000256" key="1">
    <source>
        <dbReference type="ARBA" id="ARBA00022741"/>
    </source>
</evidence>
<evidence type="ECO:0000256" key="5">
    <source>
        <dbReference type="ARBA" id="ARBA00022840"/>
    </source>
</evidence>
<proteinExistence type="predicted"/>
<dbReference type="Proteomes" id="UP000552241">
    <property type="component" value="Unassembled WGS sequence"/>
</dbReference>
<accession>A0A838ZNH6</accession>
<dbReference type="InterPro" id="IPR027417">
    <property type="entry name" value="P-loop_NTPase"/>
</dbReference>
<dbReference type="Pfam" id="PF21530">
    <property type="entry name" value="Pif1_2B_dom"/>
    <property type="match status" value="1"/>
</dbReference>
<keyword evidence="6" id="KW-0238">DNA-binding</keyword>
<dbReference type="InterPro" id="IPR003593">
    <property type="entry name" value="AAA+_ATPase"/>
</dbReference>
<evidence type="ECO:0000256" key="6">
    <source>
        <dbReference type="ARBA" id="ARBA00023125"/>
    </source>
</evidence>
<dbReference type="EMBL" id="JACDZE010000001">
    <property type="protein sequence ID" value="MBA5628205.1"/>
    <property type="molecule type" value="Genomic_DNA"/>
</dbReference>
<evidence type="ECO:0000256" key="2">
    <source>
        <dbReference type="ARBA" id="ARBA00022763"/>
    </source>
</evidence>
<dbReference type="SUPFAM" id="SSF52540">
    <property type="entry name" value="P-loop containing nucleoside triphosphate hydrolases"/>
    <property type="match status" value="2"/>
</dbReference>
<evidence type="ECO:0000313" key="10">
    <source>
        <dbReference type="EMBL" id="MBA5628205.1"/>
    </source>
</evidence>
<keyword evidence="4" id="KW-0347">Helicase</keyword>
<evidence type="ECO:0000256" key="4">
    <source>
        <dbReference type="ARBA" id="ARBA00022806"/>
    </source>
</evidence>
<keyword evidence="11" id="KW-1185">Reference proteome</keyword>
<name>A0A838ZNH6_9FLAO</name>
<organism evidence="10 11">
    <name type="scientific">Moheibacter lacus</name>
    <dbReference type="NCBI Taxonomy" id="2745851"/>
    <lineage>
        <taxon>Bacteria</taxon>
        <taxon>Pseudomonadati</taxon>
        <taxon>Bacteroidota</taxon>
        <taxon>Flavobacteriia</taxon>
        <taxon>Flavobacteriales</taxon>
        <taxon>Weeksellaceae</taxon>
        <taxon>Moheibacter</taxon>
    </lineage>
</organism>
<evidence type="ECO:0000259" key="9">
    <source>
        <dbReference type="SMART" id="SM00382"/>
    </source>
</evidence>
<dbReference type="GO" id="GO:0006281">
    <property type="term" value="P:DNA repair"/>
    <property type="evidence" value="ECO:0007669"/>
    <property type="project" value="InterPro"/>
</dbReference>
<sequence>MIQSKALAILKSGRNVFLTGSAGAGKTYVLNQYIQYLKEHKVGVAVTASTGIAATHMNGQTIHSWSGIGIRDDISIRHLSKLKEKKYFRNKMDAVKVLIIDEISMLHRNQLDLVNRVLKFFKENEMAFGGIQVIFSGDFFQLPPIGNDLETSRQKFAFMSDAWLDAEPVICYLTEQHRQTENDLNYILNEIRNGEVTQKSIDLLETRVEFHPDEGEQETKLFTHNADVDRINQMHLEQIGKSSKFFQATVKGNETLVEMLKKSVLALEKLELKVGAQVMFVRNNYEVGFVNGTLGRITGFTDKGNPLVKTFDNDLIEAKAETWAIEDETGKALASFVQIPLRLAWAITVHKSQGMTLDAAMIDLSRAFEKGQGYVALSRLRDLSGLKLRGLNQTALEVDELALKADFRFRELSQEWDDSLEEKDLENEFKGFIKHSGGTVDKKEIAKTKEKLAQKGKAEKVSTYQLTKDLVREKLSIKEMAEKRGLGTGTILSHLIRIAETDAEIDLEMYRPDEIIIQKVKKAAEIQKDVEKLSLGKLHADLNKEISFDQIKQAQIFLNRP</sequence>
<dbReference type="InterPro" id="IPR051055">
    <property type="entry name" value="PIF1_helicase"/>
</dbReference>
<dbReference type="PANTHER" id="PTHR47642">
    <property type="entry name" value="ATP-DEPENDENT DNA HELICASE"/>
    <property type="match status" value="1"/>
</dbReference>
<dbReference type="Gene3D" id="2.30.30.940">
    <property type="match status" value="1"/>
</dbReference>
<dbReference type="AlphaFoldDB" id="A0A838ZNH6"/>
<keyword evidence="3" id="KW-0378">Hydrolase</keyword>
<dbReference type="InterPro" id="IPR029491">
    <property type="entry name" value="Helicase_HTH"/>
</dbReference>
<dbReference type="CDD" id="cd18809">
    <property type="entry name" value="SF1_C_RecD"/>
    <property type="match status" value="1"/>
</dbReference>
<dbReference type="InterPro" id="IPR010285">
    <property type="entry name" value="DNA_helicase_pif1-like_DEAD"/>
</dbReference>
<keyword evidence="7" id="KW-0234">DNA repair</keyword>
<comment type="caution">
    <text evidence="10">The sequence shown here is derived from an EMBL/GenBank/DDBJ whole genome shotgun (WGS) entry which is preliminary data.</text>
</comment>
<keyword evidence="2" id="KW-0227">DNA damage</keyword>
<evidence type="ECO:0000313" key="11">
    <source>
        <dbReference type="Proteomes" id="UP000552241"/>
    </source>
</evidence>
<dbReference type="RefSeq" id="WP_182041818.1">
    <property type="nucleotide sequence ID" value="NZ_JACDZE010000001.1"/>
</dbReference>
<dbReference type="PANTHER" id="PTHR47642:SF5">
    <property type="entry name" value="ATP-DEPENDENT DNA HELICASE"/>
    <property type="match status" value="1"/>
</dbReference>
<dbReference type="GO" id="GO:0003678">
    <property type="term" value="F:DNA helicase activity"/>
    <property type="evidence" value="ECO:0007669"/>
    <property type="project" value="InterPro"/>
</dbReference>
<dbReference type="Pfam" id="PF05970">
    <property type="entry name" value="PIF1"/>
    <property type="match status" value="1"/>
</dbReference>